<reference evidence="8" key="1">
    <citation type="submission" date="2023-06" db="EMBL/GenBank/DDBJ databases">
        <title>Genomic analysis of the entomopathogenic nematode Steinernema hermaphroditum.</title>
        <authorList>
            <person name="Schwarz E.M."/>
            <person name="Heppert J.K."/>
            <person name="Baniya A."/>
            <person name="Schwartz H.T."/>
            <person name="Tan C.-H."/>
            <person name="Antoshechkin I."/>
            <person name="Sternberg P.W."/>
            <person name="Goodrich-Blair H."/>
            <person name="Dillman A.R."/>
        </authorList>
    </citation>
    <scope>NUCLEOTIDE SEQUENCE</scope>
    <source>
        <strain evidence="8">PS9179</strain>
        <tissue evidence="8">Whole animal</tissue>
    </source>
</reference>
<sequence length="749" mass="83765">MASPLVLLLLLLSPTVLGQRNASSSSEEDWPQKTCSKDDVLCREGQRLPTIAIVCNFARSAAESVDVDAERRPSTPTDRMTKTVYMEAKMNFPLVLHFDMVMTLEGKGVDLGEHLHEPSDAGKIAFSIAESLHIRGMYDLLLAAKRRSSLPLALSIDFHSDASGRSHCFFVLQYVDGNNVVSWFWKNRVFENAPTAGIYQVFASGLLEAEENLRRRMRVEEPRLLELFQKNLLAVSFGVFLNSTILALTTVSDEEVQKVVSAAKILGLSEKDAFAAADSYAKFVEYLHAEGLVEGATDIEREQVLPLHPQVVNSILTIQMNGAPLSAVDPRPFAEIWFAEGNSASDSEKKEVSEKMQMALGGILKGRTDDMVDYDFLYAGEELSAEDVLARIAQKRRETDPEEFLWYIRVQKMATENSTTESNDKKKEMLSNGNGSACVCSSSRAEDIRAGLTDTFLELERIDSNIFLGRHLLKGRKSLSAVYGGQVIGQALSAGYQSVEGGLVPHSMHSYFLETGDVNRPILYMVDKVRDGRSFSTRIVKAIQDGKAIFTTQISFHKVEPDAIVHQHKMPEVTLPEKLEDIRPLIEKALKEKELPPIAKTILKYKLADLPAPFDRVFQFRPVNQDDFLMASKNAEPRSCFWLKANEDIGDDPKLNYTIAAFISDSTMLETALRPHCSEGFVPSMVFSLDHCIWLHKPNFRVDEWMLYENYSPVAGGSRGFIEGRLWTRDGQLVMSTTQEGLIRAPLKK</sequence>
<dbReference type="GO" id="GO:0047617">
    <property type="term" value="F:fatty acyl-CoA hydrolase activity"/>
    <property type="evidence" value="ECO:0007669"/>
    <property type="project" value="InterPro"/>
</dbReference>
<feature type="signal peptide" evidence="5">
    <location>
        <begin position="1"/>
        <end position="18"/>
    </location>
</feature>
<proteinExistence type="inferred from homology"/>
<dbReference type="CDD" id="cd03445">
    <property type="entry name" value="Thioesterase_II_repeat2"/>
    <property type="match status" value="1"/>
</dbReference>
<keyword evidence="3" id="KW-0378">Hydrolase</keyword>
<dbReference type="SUPFAM" id="SSF54637">
    <property type="entry name" value="Thioesterase/thiol ester dehydrase-isomerase"/>
    <property type="match status" value="2"/>
</dbReference>
<dbReference type="InterPro" id="IPR042171">
    <property type="entry name" value="Acyl-CoA_hotdog"/>
</dbReference>
<evidence type="ECO:0000313" key="9">
    <source>
        <dbReference type="Proteomes" id="UP001175271"/>
    </source>
</evidence>
<comment type="caution">
    <text evidence="8">The sequence shown here is derived from an EMBL/GenBank/DDBJ whole genome shotgun (WGS) entry which is preliminary data.</text>
</comment>
<feature type="domain" description="Acyl-CoA thioesterase 2 C-terminal" evidence="6">
    <location>
        <begin position="640"/>
        <end position="742"/>
    </location>
</feature>
<dbReference type="CDD" id="cd03444">
    <property type="entry name" value="Thioesterase_II_repeat1"/>
    <property type="match status" value="1"/>
</dbReference>
<dbReference type="InterPro" id="IPR003703">
    <property type="entry name" value="Acyl_CoA_thio"/>
</dbReference>
<dbReference type="PANTHER" id="PTHR11066:SF48">
    <property type="entry name" value="ACYL-COA THIOESTERASE II"/>
    <property type="match status" value="1"/>
</dbReference>
<keyword evidence="9" id="KW-1185">Reference proteome</keyword>
<evidence type="ECO:0000313" key="8">
    <source>
        <dbReference type="EMBL" id="KAK0411466.1"/>
    </source>
</evidence>
<dbReference type="InterPro" id="IPR025652">
    <property type="entry name" value="TesB_C"/>
</dbReference>
<dbReference type="GO" id="GO:0006637">
    <property type="term" value="P:acyl-CoA metabolic process"/>
    <property type="evidence" value="ECO:0007669"/>
    <property type="project" value="InterPro"/>
</dbReference>
<evidence type="ECO:0000259" key="7">
    <source>
        <dbReference type="Pfam" id="PF13622"/>
    </source>
</evidence>
<dbReference type="InterPro" id="IPR029069">
    <property type="entry name" value="HotDog_dom_sf"/>
</dbReference>
<feature type="chain" id="PRO_5041331233" description="Acyl-CoA thioesterase II domain-containing protein" evidence="5">
    <location>
        <begin position="19"/>
        <end position="749"/>
    </location>
</feature>
<dbReference type="GO" id="GO:0005782">
    <property type="term" value="C:peroxisomal matrix"/>
    <property type="evidence" value="ECO:0007669"/>
    <property type="project" value="TreeGrafter"/>
</dbReference>
<evidence type="ECO:0000256" key="2">
    <source>
        <dbReference type="ARBA" id="ARBA00011881"/>
    </source>
</evidence>
<name>A0AA39LVB3_9BILA</name>
<evidence type="ECO:0000259" key="6">
    <source>
        <dbReference type="Pfam" id="PF02551"/>
    </source>
</evidence>
<dbReference type="EMBL" id="JAUCMV010000003">
    <property type="protein sequence ID" value="KAK0411466.1"/>
    <property type="molecule type" value="Genomic_DNA"/>
</dbReference>
<dbReference type="Gene3D" id="2.40.160.210">
    <property type="entry name" value="Acyl-CoA thioesterase, double hotdog domain"/>
    <property type="match status" value="1"/>
</dbReference>
<evidence type="ECO:0000256" key="3">
    <source>
        <dbReference type="ARBA" id="ARBA00022801"/>
    </source>
</evidence>
<keyword evidence="4" id="KW-0443">Lipid metabolism</keyword>
<dbReference type="NCBIfam" id="TIGR00189">
    <property type="entry name" value="tesB"/>
    <property type="match status" value="1"/>
</dbReference>
<gene>
    <name evidence="8" type="ORF">QR680_005670</name>
</gene>
<keyword evidence="5" id="KW-0732">Signal</keyword>
<dbReference type="PANTHER" id="PTHR11066">
    <property type="entry name" value="ACYL-COA THIOESTERASE"/>
    <property type="match status" value="1"/>
</dbReference>
<organism evidence="8 9">
    <name type="scientific">Steinernema hermaphroditum</name>
    <dbReference type="NCBI Taxonomy" id="289476"/>
    <lineage>
        <taxon>Eukaryota</taxon>
        <taxon>Metazoa</taxon>
        <taxon>Ecdysozoa</taxon>
        <taxon>Nematoda</taxon>
        <taxon>Chromadorea</taxon>
        <taxon>Rhabditida</taxon>
        <taxon>Tylenchina</taxon>
        <taxon>Panagrolaimomorpha</taxon>
        <taxon>Strongyloidoidea</taxon>
        <taxon>Steinernematidae</taxon>
        <taxon>Steinernema</taxon>
    </lineage>
</organism>
<protein>
    <recommendedName>
        <fullName evidence="10">Acyl-CoA thioesterase II domain-containing protein</fullName>
    </recommendedName>
</protein>
<dbReference type="Proteomes" id="UP001175271">
    <property type="component" value="Unassembled WGS sequence"/>
</dbReference>
<dbReference type="GO" id="GO:0009062">
    <property type="term" value="P:fatty acid catabolic process"/>
    <property type="evidence" value="ECO:0007669"/>
    <property type="project" value="TreeGrafter"/>
</dbReference>
<comment type="subunit">
    <text evidence="2">Homotetramer.</text>
</comment>
<dbReference type="AlphaFoldDB" id="A0AA39LVB3"/>
<evidence type="ECO:0008006" key="10">
    <source>
        <dbReference type="Google" id="ProtNLM"/>
    </source>
</evidence>
<dbReference type="Pfam" id="PF13622">
    <property type="entry name" value="4HBT_3"/>
    <property type="match status" value="1"/>
</dbReference>
<dbReference type="FunFam" id="2.40.160.210:FF:000001">
    <property type="entry name" value="Acyl-CoA thioesterase II"/>
    <property type="match status" value="1"/>
</dbReference>
<dbReference type="Pfam" id="PF02551">
    <property type="entry name" value="Acyl_CoA_thio"/>
    <property type="match status" value="1"/>
</dbReference>
<dbReference type="InterPro" id="IPR049449">
    <property type="entry name" value="TesB_ACOT8-like_N"/>
</dbReference>
<evidence type="ECO:0000256" key="1">
    <source>
        <dbReference type="ARBA" id="ARBA00006538"/>
    </source>
</evidence>
<accession>A0AA39LVB3</accession>
<feature type="domain" description="Acyl-CoA thioesterase-like N-terminal HotDog" evidence="7">
    <location>
        <begin position="481"/>
        <end position="557"/>
    </location>
</feature>
<evidence type="ECO:0000256" key="4">
    <source>
        <dbReference type="ARBA" id="ARBA00023098"/>
    </source>
</evidence>
<evidence type="ECO:0000256" key="5">
    <source>
        <dbReference type="SAM" id="SignalP"/>
    </source>
</evidence>
<comment type="similarity">
    <text evidence="1">Belongs to the C/M/P thioester hydrolase family.</text>
</comment>